<keyword evidence="1 5" id="KW-0436">Ligase</keyword>
<dbReference type="SUPFAM" id="SSF46785">
    <property type="entry name" value="Winged helix' DNA-binding domain"/>
    <property type="match status" value="1"/>
</dbReference>
<evidence type="ECO:0000256" key="2">
    <source>
        <dbReference type="ARBA" id="ARBA00022741"/>
    </source>
</evidence>
<dbReference type="GO" id="GO:0003677">
    <property type="term" value="F:DNA binding"/>
    <property type="evidence" value="ECO:0007669"/>
    <property type="project" value="UniProtKB-UniRule"/>
</dbReference>
<dbReference type="InterPro" id="IPR045864">
    <property type="entry name" value="aa-tRNA-synth_II/BPL/LPL"/>
</dbReference>
<dbReference type="EC" id="6.3.4.15" evidence="5"/>
<dbReference type="InterPro" id="IPR036390">
    <property type="entry name" value="WH_DNA-bd_sf"/>
</dbReference>
<dbReference type="GO" id="GO:0005737">
    <property type="term" value="C:cytoplasm"/>
    <property type="evidence" value="ECO:0007669"/>
    <property type="project" value="TreeGrafter"/>
</dbReference>
<evidence type="ECO:0000256" key="5">
    <source>
        <dbReference type="HAMAP-Rule" id="MF_00978"/>
    </source>
</evidence>
<keyword evidence="5" id="KW-0678">Repressor</keyword>
<dbReference type="Gene3D" id="1.10.10.10">
    <property type="entry name" value="Winged helix-like DNA-binding domain superfamily/Winged helix DNA-binding domain"/>
    <property type="match status" value="1"/>
</dbReference>
<evidence type="ECO:0000256" key="1">
    <source>
        <dbReference type="ARBA" id="ARBA00022598"/>
    </source>
</evidence>
<dbReference type="PANTHER" id="PTHR12835">
    <property type="entry name" value="BIOTIN PROTEIN LIGASE"/>
    <property type="match status" value="1"/>
</dbReference>
<dbReference type="KEGG" id="pswu:SY83_18415"/>
<dbReference type="HAMAP" id="MF_00978">
    <property type="entry name" value="Bifunct_BirA"/>
    <property type="match status" value="1"/>
</dbReference>
<dbReference type="RefSeq" id="WP_068609182.1">
    <property type="nucleotide sequence ID" value="NZ_CP011388.1"/>
</dbReference>
<dbReference type="PATRIC" id="fig|1178515.4.peg.3713"/>
<feature type="binding site" evidence="5">
    <location>
        <begin position="118"/>
        <end position="120"/>
    </location>
    <ligand>
        <name>biotin</name>
        <dbReference type="ChEBI" id="CHEBI:57586"/>
    </ligand>
</feature>
<comment type="similarity">
    <text evidence="5">Belongs to the biotin--protein ligase family.</text>
</comment>
<reference evidence="7 8" key="1">
    <citation type="submission" date="2015-01" db="EMBL/GenBank/DDBJ databases">
        <title>Paenibacillus swuensis/DY6/whole genome sequencing.</title>
        <authorList>
            <person name="Kim M.K."/>
            <person name="Srinivasan S."/>
            <person name="Lee J.-J."/>
        </authorList>
    </citation>
    <scope>NUCLEOTIDE SEQUENCE [LARGE SCALE GENOMIC DNA]</scope>
    <source>
        <strain evidence="7 8">DY6</strain>
    </source>
</reference>
<keyword evidence="3 5" id="KW-0067">ATP-binding</keyword>
<keyword evidence="8" id="KW-1185">Reference proteome</keyword>
<dbReference type="GO" id="GO:0016740">
    <property type="term" value="F:transferase activity"/>
    <property type="evidence" value="ECO:0007669"/>
    <property type="project" value="UniProtKB-ARBA"/>
</dbReference>
<keyword evidence="2 5" id="KW-0547">Nucleotide-binding</keyword>
<feature type="binding site" evidence="5">
    <location>
        <position position="114"/>
    </location>
    <ligand>
        <name>biotin</name>
        <dbReference type="ChEBI" id="CHEBI:57586"/>
    </ligand>
</feature>
<accession>A0A172TLN5</accession>
<comment type="catalytic activity">
    <reaction evidence="5">
        <text>biotin + L-lysyl-[protein] + ATP = N(6)-biotinyl-L-lysyl-[protein] + AMP + diphosphate + H(+)</text>
        <dbReference type="Rhea" id="RHEA:11756"/>
        <dbReference type="Rhea" id="RHEA-COMP:9752"/>
        <dbReference type="Rhea" id="RHEA-COMP:10505"/>
        <dbReference type="ChEBI" id="CHEBI:15378"/>
        <dbReference type="ChEBI" id="CHEBI:29969"/>
        <dbReference type="ChEBI" id="CHEBI:30616"/>
        <dbReference type="ChEBI" id="CHEBI:33019"/>
        <dbReference type="ChEBI" id="CHEBI:57586"/>
        <dbReference type="ChEBI" id="CHEBI:83144"/>
        <dbReference type="ChEBI" id="CHEBI:456215"/>
        <dbReference type="EC" id="6.3.4.15"/>
    </reaction>
</comment>
<dbReference type="GO" id="GO:0005524">
    <property type="term" value="F:ATP binding"/>
    <property type="evidence" value="ECO:0007669"/>
    <property type="project" value="UniProtKB-UniRule"/>
</dbReference>
<comment type="caution">
    <text evidence="5">Lacks conserved residue(s) required for the propagation of feature annotation.</text>
</comment>
<evidence type="ECO:0000313" key="8">
    <source>
        <dbReference type="Proteomes" id="UP000076927"/>
    </source>
</evidence>
<dbReference type="Gene3D" id="3.30.930.10">
    <property type="entry name" value="Bira Bifunctional Protein, Domain 2"/>
    <property type="match status" value="1"/>
</dbReference>
<keyword evidence="5" id="KW-0805">Transcription regulation</keyword>
<gene>
    <name evidence="5" type="primary">birA</name>
    <name evidence="7" type="ORF">SY83_18415</name>
</gene>
<dbReference type="GO" id="GO:0004077">
    <property type="term" value="F:biotin--[biotin carboxyl-carrier protein] ligase activity"/>
    <property type="evidence" value="ECO:0007669"/>
    <property type="project" value="UniProtKB-UniRule"/>
</dbReference>
<dbReference type="SUPFAM" id="SSF55681">
    <property type="entry name" value="Class II aaRS and biotin synthetases"/>
    <property type="match status" value="1"/>
</dbReference>
<dbReference type="CDD" id="cd16442">
    <property type="entry name" value="BPL"/>
    <property type="match status" value="1"/>
</dbReference>
<keyword evidence="5" id="KW-0238">DNA-binding</keyword>
<dbReference type="InterPro" id="IPR008988">
    <property type="entry name" value="Transcriptional_repressor_C"/>
</dbReference>
<dbReference type="AlphaFoldDB" id="A0A172TLN5"/>
<dbReference type="GO" id="GO:0009249">
    <property type="term" value="P:protein lipoylation"/>
    <property type="evidence" value="ECO:0007669"/>
    <property type="project" value="UniProtKB-ARBA"/>
</dbReference>
<dbReference type="OrthoDB" id="9807064at2"/>
<evidence type="ECO:0000313" key="7">
    <source>
        <dbReference type="EMBL" id="ANE47940.1"/>
    </source>
</evidence>
<feature type="binding site" evidence="5">
    <location>
        <position position="185"/>
    </location>
    <ligand>
        <name>biotin</name>
        <dbReference type="ChEBI" id="CHEBI:57586"/>
    </ligand>
</feature>
<sequence>MSLSILDILREHPEEFVSGEYISERMHCSRTAVWKHIRKLKAQGYEFEAIPRLGYRLKSAPPKLNMQTLLTDLNTRVLGKQIKLLDVVDSTQRVAHEWVKEGAPEGAMVIAEGQTAGRGRMGRTWHSPQGKGVWMSLVLKPSVPLHLTPQLTLLSAVALCRAIKAVAPVDAGIKWPNDILIGGRKVAGILLESSAEDERLQYVVAGIGVSVNLTSTDYPQELREIATSLRIAGGETVDRAVLIRTFLQQLEYLYELYTEEGFAPIKSLWEALNVTLGHPVSISGATGVVEGVAMEIDDLGALLIKDNSGKRVKVYSGDVQITGNLPGQPGPGAK</sequence>
<dbReference type="InterPro" id="IPR036388">
    <property type="entry name" value="WH-like_DNA-bd_sf"/>
</dbReference>
<dbReference type="Pfam" id="PF02237">
    <property type="entry name" value="BPL_C"/>
    <property type="match status" value="1"/>
</dbReference>
<dbReference type="PANTHER" id="PTHR12835:SF5">
    <property type="entry name" value="BIOTIN--PROTEIN LIGASE"/>
    <property type="match status" value="1"/>
</dbReference>
<dbReference type="STRING" id="1178515.SY83_18415"/>
<dbReference type="Gene3D" id="2.30.30.100">
    <property type="match status" value="1"/>
</dbReference>
<name>A0A172TLN5_9BACL</name>
<dbReference type="InterPro" id="IPR004143">
    <property type="entry name" value="BPL_LPL_catalytic"/>
</dbReference>
<dbReference type="EMBL" id="CP011388">
    <property type="protein sequence ID" value="ANE47940.1"/>
    <property type="molecule type" value="Genomic_DNA"/>
</dbReference>
<organism evidence="7 8">
    <name type="scientific">Paenibacillus swuensis</name>
    <dbReference type="NCBI Taxonomy" id="1178515"/>
    <lineage>
        <taxon>Bacteria</taxon>
        <taxon>Bacillati</taxon>
        <taxon>Bacillota</taxon>
        <taxon>Bacilli</taxon>
        <taxon>Bacillales</taxon>
        <taxon>Paenibacillaceae</taxon>
        <taxon>Paenibacillus</taxon>
    </lineage>
</organism>
<proteinExistence type="inferred from homology"/>
<evidence type="ECO:0000256" key="3">
    <source>
        <dbReference type="ARBA" id="ARBA00022840"/>
    </source>
</evidence>
<dbReference type="InterPro" id="IPR013196">
    <property type="entry name" value="HTH_11"/>
</dbReference>
<dbReference type="Proteomes" id="UP000076927">
    <property type="component" value="Chromosome"/>
</dbReference>
<evidence type="ECO:0000259" key="6">
    <source>
        <dbReference type="PROSITE" id="PS51733"/>
    </source>
</evidence>
<dbReference type="InterPro" id="IPR003142">
    <property type="entry name" value="BPL_C"/>
</dbReference>
<feature type="DNA-binding region" description="H-T-H motif" evidence="5">
    <location>
        <begin position="19"/>
        <end position="38"/>
    </location>
</feature>
<dbReference type="InterPro" id="IPR004408">
    <property type="entry name" value="Biotin_CoA_COase_ligase"/>
</dbReference>
<feature type="domain" description="BPL/LPL catalytic" evidence="6">
    <location>
        <begin position="63"/>
        <end position="258"/>
    </location>
</feature>
<dbReference type="Pfam" id="PF08279">
    <property type="entry name" value="HTH_11"/>
    <property type="match status" value="1"/>
</dbReference>
<dbReference type="InterPro" id="IPR030855">
    <property type="entry name" value="Bifunct_BirA"/>
</dbReference>
<dbReference type="SUPFAM" id="SSF50037">
    <property type="entry name" value="C-terminal domain of transcriptional repressors"/>
    <property type="match status" value="1"/>
</dbReference>
<protein>
    <recommendedName>
        <fullName evidence="5">Bifunctional ligase/repressor BirA</fullName>
    </recommendedName>
    <alternativeName>
        <fullName evidence="5">Biotin--[acetyl-CoA-carboxylase] ligase</fullName>
        <ecNumber evidence="5">6.3.4.15</ecNumber>
    </alternativeName>
    <alternativeName>
        <fullName evidence="5">Biotin--protein ligase</fullName>
    </alternativeName>
    <alternativeName>
        <fullName evidence="5">Biotin-[acetyl-CoA carboxylase] synthetase</fullName>
    </alternativeName>
</protein>
<dbReference type="PROSITE" id="PS51733">
    <property type="entry name" value="BPL_LPL_CATALYTIC"/>
    <property type="match status" value="1"/>
</dbReference>
<dbReference type="Pfam" id="PF03099">
    <property type="entry name" value="BPL_LplA_LipB"/>
    <property type="match status" value="1"/>
</dbReference>
<comment type="function">
    <text evidence="5">Acts both as a biotin--[acetyl-CoA-carboxylase] ligase and a repressor.</text>
</comment>
<dbReference type="GO" id="GO:0006355">
    <property type="term" value="P:regulation of DNA-templated transcription"/>
    <property type="evidence" value="ECO:0007669"/>
    <property type="project" value="UniProtKB-UniRule"/>
</dbReference>
<dbReference type="NCBIfam" id="TIGR00121">
    <property type="entry name" value="birA_ligase"/>
    <property type="match status" value="1"/>
</dbReference>
<evidence type="ECO:0000256" key="4">
    <source>
        <dbReference type="ARBA" id="ARBA00023267"/>
    </source>
</evidence>
<keyword evidence="5" id="KW-0804">Transcription</keyword>
<keyword evidence="4 5" id="KW-0092">Biotin</keyword>